<protein>
    <submittedName>
        <fullName evidence="2">Glycerophosphodiester phosphodiesterase</fullName>
    </submittedName>
</protein>
<proteinExistence type="predicted"/>
<reference evidence="2 3" key="1">
    <citation type="submission" date="2018-01" db="EMBL/GenBank/DDBJ databases">
        <authorList>
            <person name="Gaut B.S."/>
            <person name="Morton B.R."/>
            <person name="Clegg M.T."/>
            <person name="Duvall M.R."/>
        </authorList>
    </citation>
    <scope>NUCLEOTIDE SEQUENCE [LARGE SCALE GENOMIC DNA]</scope>
    <source>
        <strain evidence="2 3">HR-AV</strain>
    </source>
</reference>
<dbReference type="CDD" id="cd08567">
    <property type="entry name" value="GDPD_SpGDE_like"/>
    <property type="match status" value="1"/>
</dbReference>
<feature type="domain" description="GP-PDE" evidence="1">
    <location>
        <begin position="25"/>
        <end position="294"/>
    </location>
</feature>
<keyword evidence="3" id="KW-1185">Reference proteome</keyword>
<dbReference type="EMBL" id="PQVF01000019">
    <property type="protein sequence ID" value="POY34755.1"/>
    <property type="molecule type" value="Genomic_DNA"/>
</dbReference>
<evidence type="ECO:0000313" key="3">
    <source>
        <dbReference type="Proteomes" id="UP000236893"/>
    </source>
</evidence>
<dbReference type="AlphaFoldDB" id="A0A2S4ZWS7"/>
<dbReference type="InterPro" id="IPR017946">
    <property type="entry name" value="PLC-like_Pdiesterase_TIM-brl"/>
</dbReference>
<organism evidence="2 3">
    <name type="scientific">Solitalea longa</name>
    <dbReference type="NCBI Taxonomy" id="2079460"/>
    <lineage>
        <taxon>Bacteria</taxon>
        <taxon>Pseudomonadati</taxon>
        <taxon>Bacteroidota</taxon>
        <taxon>Sphingobacteriia</taxon>
        <taxon>Sphingobacteriales</taxon>
        <taxon>Sphingobacteriaceae</taxon>
        <taxon>Solitalea</taxon>
    </lineage>
</organism>
<dbReference type="PANTHER" id="PTHR46211">
    <property type="entry name" value="GLYCEROPHOSPHORYL DIESTER PHOSPHODIESTERASE"/>
    <property type="match status" value="1"/>
</dbReference>
<dbReference type="OrthoDB" id="384721at2"/>
<dbReference type="GO" id="GO:0006629">
    <property type="term" value="P:lipid metabolic process"/>
    <property type="evidence" value="ECO:0007669"/>
    <property type="project" value="InterPro"/>
</dbReference>
<evidence type="ECO:0000259" key="1">
    <source>
        <dbReference type="PROSITE" id="PS51704"/>
    </source>
</evidence>
<dbReference type="Pfam" id="PF03009">
    <property type="entry name" value="GDPD"/>
    <property type="match status" value="1"/>
</dbReference>
<sequence>MRQFLLLISFICLYTNVLAQNRLKLDIQGHRGCRGLMPENTIPAMIKAIDLGVKTLEMDCVISKDKMVVVSHDNYMSHEFVLQPDGKPIEEKEEQSFNIYQLDYDSIKQYDAGSKVHPRFSDQQKFKVEKPLLSALIDSVENHVKKNKLKPVFYNIETKLTPEGDNIFHPEPEEFVELLISVIKSKGIEKRVIIQSFDVRTLQLVHQKYPEIKTALLVENKLSFEDNLKILGFIPSIYSPDFELVDKILVKEVHEKKMELIPWTVNEEKELKRMVELGVDGIISDYPDRAIQLFGNYQKH</sequence>
<dbReference type="PROSITE" id="PS51704">
    <property type="entry name" value="GP_PDE"/>
    <property type="match status" value="1"/>
</dbReference>
<comment type="caution">
    <text evidence="2">The sequence shown here is derived from an EMBL/GenBank/DDBJ whole genome shotgun (WGS) entry which is preliminary data.</text>
</comment>
<dbReference type="GO" id="GO:0008081">
    <property type="term" value="F:phosphoric diester hydrolase activity"/>
    <property type="evidence" value="ECO:0007669"/>
    <property type="project" value="InterPro"/>
</dbReference>
<evidence type="ECO:0000313" key="2">
    <source>
        <dbReference type="EMBL" id="POY34755.1"/>
    </source>
</evidence>
<dbReference type="PANTHER" id="PTHR46211:SF14">
    <property type="entry name" value="GLYCEROPHOSPHODIESTER PHOSPHODIESTERASE"/>
    <property type="match status" value="1"/>
</dbReference>
<dbReference type="InterPro" id="IPR030395">
    <property type="entry name" value="GP_PDE_dom"/>
</dbReference>
<gene>
    <name evidence="2" type="ORF">C3K47_18655</name>
</gene>
<dbReference type="SUPFAM" id="SSF51695">
    <property type="entry name" value="PLC-like phosphodiesterases"/>
    <property type="match status" value="1"/>
</dbReference>
<name>A0A2S4ZWS7_9SPHI</name>
<dbReference type="Proteomes" id="UP000236893">
    <property type="component" value="Unassembled WGS sequence"/>
</dbReference>
<accession>A0A2S4ZWS7</accession>
<dbReference type="Gene3D" id="3.20.20.190">
    <property type="entry name" value="Phosphatidylinositol (PI) phosphodiesterase"/>
    <property type="match status" value="1"/>
</dbReference>